<reference evidence="6 7" key="1">
    <citation type="submission" date="2018-10" db="EMBL/GenBank/DDBJ databases">
        <title>Sequencing the genomes of 1000 actinobacteria strains.</title>
        <authorList>
            <person name="Klenk H.-P."/>
        </authorList>
    </citation>
    <scope>NUCLEOTIDE SEQUENCE [LARGE SCALE GENOMIC DNA]</scope>
    <source>
        <strain evidence="6 7">DSM 45175</strain>
    </source>
</reference>
<accession>A0A495JCZ4</accession>
<comment type="caution">
    <text evidence="6">The sequence shown here is derived from an EMBL/GenBank/DDBJ whole genome shotgun (WGS) entry which is preliminary data.</text>
</comment>
<keyword evidence="4 6" id="KW-0067">ATP-binding</keyword>
<dbReference type="OrthoDB" id="9781246at2"/>
<evidence type="ECO:0000256" key="4">
    <source>
        <dbReference type="ARBA" id="ARBA00022840"/>
    </source>
</evidence>
<dbReference type="PROSITE" id="PS50893">
    <property type="entry name" value="ABC_TRANSPORTER_2"/>
    <property type="match status" value="1"/>
</dbReference>
<keyword evidence="2" id="KW-0813">Transport</keyword>
<dbReference type="GO" id="GO:0005524">
    <property type="term" value="F:ATP binding"/>
    <property type="evidence" value="ECO:0007669"/>
    <property type="project" value="UniProtKB-KW"/>
</dbReference>
<evidence type="ECO:0000313" key="7">
    <source>
        <dbReference type="Proteomes" id="UP000277671"/>
    </source>
</evidence>
<dbReference type="EMBL" id="RBKT01000001">
    <property type="protein sequence ID" value="RKR86703.1"/>
    <property type="molecule type" value="Genomic_DNA"/>
</dbReference>
<keyword evidence="7" id="KW-1185">Reference proteome</keyword>
<gene>
    <name evidence="6" type="ORF">BDK92_0965</name>
</gene>
<feature type="domain" description="ABC transporter" evidence="5">
    <location>
        <begin position="2"/>
        <end position="227"/>
    </location>
</feature>
<dbReference type="Proteomes" id="UP000277671">
    <property type="component" value="Unassembled WGS sequence"/>
</dbReference>
<dbReference type="SUPFAM" id="SSF52540">
    <property type="entry name" value="P-loop containing nucleoside triphosphate hydrolases"/>
    <property type="match status" value="1"/>
</dbReference>
<dbReference type="InterPro" id="IPR017871">
    <property type="entry name" value="ABC_transporter-like_CS"/>
</dbReference>
<dbReference type="RefSeq" id="WP_121154926.1">
    <property type="nucleotide sequence ID" value="NZ_RBKT01000001.1"/>
</dbReference>
<comment type="similarity">
    <text evidence="1">Belongs to the ABC transporter superfamily.</text>
</comment>
<dbReference type="Pfam" id="PF00005">
    <property type="entry name" value="ABC_tran"/>
    <property type="match status" value="1"/>
</dbReference>
<evidence type="ECO:0000313" key="6">
    <source>
        <dbReference type="EMBL" id="RKR86703.1"/>
    </source>
</evidence>
<sequence>MIEVAQLTKHYGRRVAVDGLSFTVHPGRVTGFLGPNGAGKSTTMRLLLELDRPTSGSALIDGRPYGRLVEPLRHVGALLDAKSAHPGRSAYDHLLGLAASNRIGRRRVQEVIGLVGLESVARKRVRGFSLGMSQRLGLAAALLGDPPVLILDEPVNGLDPEGVKWMRDLLIRLAREGRTVFLSSHLMNEMAVTAEHLIIIGQGRLLADLSTADFVARHAGSYVRVRSPERERLRHALVAGGVSVEDGADGALHAIDARMEEIGAIVHAENLAVTELTPCSASLEEAFMQLTASAVEYRGQQEAEVNR</sequence>
<dbReference type="PANTHER" id="PTHR43335">
    <property type="entry name" value="ABC TRANSPORTER, ATP-BINDING PROTEIN"/>
    <property type="match status" value="1"/>
</dbReference>
<evidence type="ECO:0000256" key="2">
    <source>
        <dbReference type="ARBA" id="ARBA00022448"/>
    </source>
</evidence>
<dbReference type="AlphaFoldDB" id="A0A495JCZ4"/>
<organism evidence="6 7">
    <name type="scientific">Micromonospora pisi</name>
    <dbReference type="NCBI Taxonomy" id="589240"/>
    <lineage>
        <taxon>Bacteria</taxon>
        <taxon>Bacillati</taxon>
        <taxon>Actinomycetota</taxon>
        <taxon>Actinomycetes</taxon>
        <taxon>Micromonosporales</taxon>
        <taxon>Micromonosporaceae</taxon>
        <taxon>Micromonospora</taxon>
    </lineage>
</organism>
<dbReference type="InterPro" id="IPR003439">
    <property type="entry name" value="ABC_transporter-like_ATP-bd"/>
</dbReference>
<dbReference type="InterPro" id="IPR027417">
    <property type="entry name" value="P-loop_NTPase"/>
</dbReference>
<evidence type="ECO:0000256" key="1">
    <source>
        <dbReference type="ARBA" id="ARBA00005417"/>
    </source>
</evidence>
<evidence type="ECO:0000256" key="3">
    <source>
        <dbReference type="ARBA" id="ARBA00022741"/>
    </source>
</evidence>
<evidence type="ECO:0000259" key="5">
    <source>
        <dbReference type="PROSITE" id="PS50893"/>
    </source>
</evidence>
<dbReference type="InterPro" id="IPR003593">
    <property type="entry name" value="AAA+_ATPase"/>
</dbReference>
<dbReference type="PROSITE" id="PS00211">
    <property type="entry name" value="ABC_TRANSPORTER_1"/>
    <property type="match status" value="1"/>
</dbReference>
<name>A0A495JCZ4_9ACTN</name>
<dbReference type="GO" id="GO:0016887">
    <property type="term" value="F:ATP hydrolysis activity"/>
    <property type="evidence" value="ECO:0007669"/>
    <property type="project" value="InterPro"/>
</dbReference>
<proteinExistence type="inferred from homology"/>
<dbReference type="PANTHER" id="PTHR43335:SF4">
    <property type="entry name" value="ABC TRANSPORTER, ATP-BINDING PROTEIN"/>
    <property type="match status" value="1"/>
</dbReference>
<keyword evidence="3" id="KW-0547">Nucleotide-binding</keyword>
<dbReference type="Gene3D" id="3.40.50.300">
    <property type="entry name" value="P-loop containing nucleotide triphosphate hydrolases"/>
    <property type="match status" value="1"/>
</dbReference>
<dbReference type="SMART" id="SM00382">
    <property type="entry name" value="AAA"/>
    <property type="match status" value="1"/>
</dbReference>
<protein>
    <submittedName>
        <fullName evidence="6">ABC-2 type transport system ATP-binding protein</fullName>
    </submittedName>
</protein>